<organism evidence="1 2">
    <name type="scientific">Limnoraphis robusta CS-951</name>
    <dbReference type="NCBI Taxonomy" id="1637645"/>
    <lineage>
        <taxon>Bacteria</taxon>
        <taxon>Bacillati</taxon>
        <taxon>Cyanobacteriota</taxon>
        <taxon>Cyanophyceae</taxon>
        <taxon>Oscillatoriophycideae</taxon>
        <taxon>Oscillatoriales</taxon>
        <taxon>Sirenicapillariaceae</taxon>
        <taxon>Limnoraphis</taxon>
    </lineage>
</organism>
<name>A0A0F5YLV9_9CYAN</name>
<comment type="caution">
    <text evidence="1">The sequence shown here is derived from an EMBL/GenBank/DDBJ whole genome shotgun (WGS) entry which is preliminary data.</text>
</comment>
<dbReference type="AlphaFoldDB" id="A0A0F5YLV9"/>
<dbReference type="PATRIC" id="fig|1637645.4.peg.5176"/>
<gene>
    <name evidence="1" type="ORF">WN50_04935</name>
</gene>
<dbReference type="Proteomes" id="UP000033607">
    <property type="component" value="Unassembled WGS sequence"/>
</dbReference>
<protein>
    <submittedName>
        <fullName evidence="1">Uncharacterized protein</fullName>
    </submittedName>
</protein>
<evidence type="ECO:0000313" key="1">
    <source>
        <dbReference type="EMBL" id="KKD39155.1"/>
    </source>
</evidence>
<evidence type="ECO:0000313" key="2">
    <source>
        <dbReference type="Proteomes" id="UP000033607"/>
    </source>
</evidence>
<dbReference type="EMBL" id="LATL02000259">
    <property type="protein sequence ID" value="KKD39155.1"/>
    <property type="molecule type" value="Genomic_DNA"/>
</dbReference>
<proteinExistence type="predicted"/>
<reference evidence="1 2" key="1">
    <citation type="submission" date="2015-06" db="EMBL/GenBank/DDBJ databases">
        <title>Draft genome assembly of filamentous brackish cyanobacterium Limnoraphis robusta strain CS-951.</title>
        <authorList>
            <person name="Willis A."/>
            <person name="Parks M."/>
            <person name="Burford M.A."/>
        </authorList>
    </citation>
    <scope>NUCLEOTIDE SEQUENCE [LARGE SCALE GENOMIC DNA]</scope>
    <source>
        <strain evidence="1 2">CS-951</strain>
    </source>
</reference>
<dbReference type="OrthoDB" id="535754at2"/>
<sequence>MQLRETNKIAIDNSTLSQLILELGEECQNVLALTNQLQLANLSAKQKVEILAELLTATIHLQTHCDEDLQNLISQELENTEDTL</sequence>
<accession>A0A0F5YLV9</accession>